<feature type="active site" description="Proton acceptor" evidence="1">
    <location>
        <position position="289"/>
    </location>
</feature>
<dbReference type="SUPFAM" id="SSF54060">
    <property type="entry name" value="His-Me finger endonucleases"/>
    <property type="match status" value="1"/>
</dbReference>
<dbReference type="Proteomes" id="UP000240572">
    <property type="component" value="Unassembled WGS sequence"/>
</dbReference>
<feature type="binding site" evidence="2">
    <location>
        <position position="320"/>
    </location>
    <ligand>
        <name>Mg(2+)</name>
        <dbReference type="ChEBI" id="CHEBI:18420"/>
        <note>catalytic</note>
    </ligand>
</feature>
<dbReference type="GO" id="GO:0003676">
    <property type="term" value="F:nucleic acid binding"/>
    <property type="evidence" value="ECO:0007669"/>
    <property type="project" value="InterPro"/>
</dbReference>
<proteinExistence type="predicted"/>
<name>A0A2P8D854_9BACT</name>
<keyword evidence="5" id="KW-0255">Endonuclease</keyword>
<reference evidence="5 6" key="1">
    <citation type="submission" date="2018-03" db="EMBL/GenBank/DDBJ databases">
        <title>Genomic Encyclopedia of Type Strains, Phase III (KMG-III): the genomes of soil and plant-associated and newly described type strains.</title>
        <authorList>
            <person name="Whitman W."/>
        </authorList>
    </citation>
    <scope>NUCLEOTIDE SEQUENCE [LARGE SCALE GENOMIC DNA]</scope>
    <source>
        <strain evidence="5 6">CGMCC 1.12700</strain>
    </source>
</reference>
<protein>
    <submittedName>
        <fullName evidence="5">Endonuclease G</fullName>
    </submittedName>
</protein>
<keyword evidence="2" id="KW-0479">Metal-binding</keyword>
<organism evidence="5 6">
    <name type="scientific">Taibaiella chishuiensis</name>
    <dbReference type="NCBI Taxonomy" id="1434707"/>
    <lineage>
        <taxon>Bacteria</taxon>
        <taxon>Pseudomonadati</taxon>
        <taxon>Bacteroidota</taxon>
        <taxon>Chitinophagia</taxon>
        <taxon>Chitinophagales</taxon>
        <taxon>Chitinophagaceae</taxon>
        <taxon>Taibaiella</taxon>
    </lineage>
</organism>
<dbReference type="Gene3D" id="3.40.570.10">
    <property type="entry name" value="Extracellular Endonuclease, subunit A"/>
    <property type="match status" value="1"/>
</dbReference>
<evidence type="ECO:0000256" key="1">
    <source>
        <dbReference type="PIRSR" id="PIRSR640255-1"/>
    </source>
</evidence>
<gene>
    <name evidence="5" type="ORF">B0I18_102374</name>
</gene>
<dbReference type="SMART" id="SM00892">
    <property type="entry name" value="Endonuclease_NS"/>
    <property type="match status" value="1"/>
</dbReference>
<dbReference type="EMBL" id="PYGD01000002">
    <property type="protein sequence ID" value="PSK93404.1"/>
    <property type="molecule type" value="Genomic_DNA"/>
</dbReference>
<comment type="caution">
    <text evidence="5">The sequence shown here is derived from an EMBL/GenBank/DDBJ whole genome shotgun (WGS) entry which is preliminary data.</text>
</comment>
<feature type="domain" description="DNA/RNA non-specific endonuclease/pyrophosphatase/phosphodiesterase" evidence="4">
    <location>
        <begin position="226"/>
        <end position="437"/>
    </location>
</feature>
<dbReference type="PANTHER" id="PTHR13966">
    <property type="entry name" value="ENDONUCLEASE RELATED"/>
    <property type="match status" value="1"/>
</dbReference>
<dbReference type="Pfam" id="PF01223">
    <property type="entry name" value="Endonuclease_NS"/>
    <property type="match status" value="1"/>
</dbReference>
<dbReference type="SMART" id="SM00477">
    <property type="entry name" value="NUC"/>
    <property type="match status" value="1"/>
</dbReference>
<dbReference type="AlphaFoldDB" id="A0A2P8D854"/>
<dbReference type="CDD" id="cd00091">
    <property type="entry name" value="NUC"/>
    <property type="match status" value="1"/>
</dbReference>
<dbReference type="PANTHER" id="PTHR13966:SF5">
    <property type="entry name" value="ENDONUCLEASE G, MITOCHONDRIAL"/>
    <property type="match status" value="1"/>
</dbReference>
<dbReference type="InterPro" id="IPR044929">
    <property type="entry name" value="DNA/RNA_non-sp_Endonuclease_sf"/>
</dbReference>
<dbReference type="GO" id="GO:0004519">
    <property type="term" value="F:endonuclease activity"/>
    <property type="evidence" value="ECO:0007669"/>
    <property type="project" value="UniProtKB-KW"/>
</dbReference>
<dbReference type="GO" id="GO:0046872">
    <property type="term" value="F:metal ion binding"/>
    <property type="evidence" value="ECO:0007669"/>
    <property type="project" value="UniProtKB-KW"/>
</dbReference>
<dbReference type="InterPro" id="IPR040255">
    <property type="entry name" value="Non-specific_endonuclease"/>
</dbReference>
<dbReference type="InterPro" id="IPR020821">
    <property type="entry name" value="ENPP1-3/EXOG-like_nuc-like"/>
</dbReference>
<evidence type="ECO:0000259" key="4">
    <source>
        <dbReference type="SMART" id="SM00892"/>
    </source>
</evidence>
<dbReference type="GO" id="GO:0016787">
    <property type="term" value="F:hydrolase activity"/>
    <property type="evidence" value="ECO:0007669"/>
    <property type="project" value="InterPro"/>
</dbReference>
<evidence type="ECO:0000256" key="2">
    <source>
        <dbReference type="PIRSR" id="PIRSR640255-2"/>
    </source>
</evidence>
<dbReference type="InterPro" id="IPR001604">
    <property type="entry name" value="Endo_G_ENPP1-like_dom"/>
</dbReference>
<evidence type="ECO:0000259" key="3">
    <source>
        <dbReference type="SMART" id="SM00477"/>
    </source>
</evidence>
<dbReference type="InterPro" id="IPR044925">
    <property type="entry name" value="His-Me_finger_sf"/>
</dbReference>
<keyword evidence="5" id="KW-0540">Nuclease</keyword>
<dbReference type="PROSITE" id="PS51257">
    <property type="entry name" value="PROKAR_LIPOPROTEIN"/>
    <property type="match status" value="1"/>
</dbReference>
<sequence>MKHFSVVALLCLLFASCTKDKLPVPGQNPTSLPATVETLISGFPEGFESGSKAAYAIGNVSLPSGTWSFDEALIGNLATDAKNGGKSVRIRNSGSITMLFDVNNAVQVSIAHAKFGSDVASTWQLWYSTDGGANWAQTGSNVVTVTTTLQTVVFNTNLSGPARFQIRKLAGSGRVNIDDFSIESDTTTTNPPDTTVITPGDNSNLLMGNPSNAATDIAMPANYLMDKTYYSLSYNRDRGTPNWVSWHMNASDLGSTPRQDDYRADNSLPSGWYRVPSSGYSGSGFDRGHNCPSADRTSSVAANSATFLMSNMIPQAPNNNQQTWNNLEDYTRGLVTAGNEVYVISGVYGTGGTGSNGGVTNTINGGNVTVPSNIWKVIVVIPNGNNDLGRVTTSTRVIAVNTPNTNSINSNWKVYRTSVDAIEAATGYDLLSSLPVSVQNSIEAVVDNL</sequence>
<feature type="domain" description="ENPP1-3/EXOG-like endonuclease/phosphodiesterase" evidence="3">
    <location>
        <begin position="227"/>
        <end position="437"/>
    </location>
</feature>
<keyword evidence="5" id="KW-0378">Hydrolase</keyword>
<keyword evidence="6" id="KW-1185">Reference proteome</keyword>
<evidence type="ECO:0000313" key="6">
    <source>
        <dbReference type="Proteomes" id="UP000240572"/>
    </source>
</evidence>
<accession>A0A2P8D854</accession>
<evidence type="ECO:0000313" key="5">
    <source>
        <dbReference type="EMBL" id="PSK93404.1"/>
    </source>
</evidence>